<keyword evidence="1" id="KW-1133">Transmembrane helix</keyword>
<keyword evidence="1" id="KW-0812">Transmembrane</keyword>
<dbReference type="Proteomes" id="UP001319180">
    <property type="component" value="Unassembled WGS sequence"/>
</dbReference>
<protein>
    <submittedName>
        <fullName evidence="2">Uncharacterized protein</fullName>
    </submittedName>
</protein>
<evidence type="ECO:0000313" key="3">
    <source>
        <dbReference type="Proteomes" id="UP001319180"/>
    </source>
</evidence>
<comment type="caution">
    <text evidence="2">The sequence shown here is derived from an EMBL/GenBank/DDBJ whole genome shotgun (WGS) entry which is preliminary data.</text>
</comment>
<evidence type="ECO:0000313" key="2">
    <source>
        <dbReference type="EMBL" id="MBT1685143.1"/>
    </source>
</evidence>
<dbReference type="EMBL" id="JAHESC010000001">
    <property type="protein sequence ID" value="MBT1685143.1"/>
    <property type="molecule type" value="Genomic_DNA"/>
</dbReference>
<feature type="transmembrane region" description="Helical" evidence="1">
    <location>
        <begin position="46"/>
        <end position="68"/>
    </location>
</feature>
<gene>
    <name evidence="2" type="ORF">KK078_01175</name>
</gene>
<dbReference type="AlphaFoldDB" id="A0AAP2D4H4"/>
<keyword evidence="3" id="KW-1185">Reference proteome</keyword>
<feature type="transmembrane region" description="Helical" evidence="1">
    <location>
        <begin position="114"/>
        <end position="132"/>
    </location>
</feature>
<feature type="transmembrane region" description="Helical" evidence="1">
    <location>
        <begin position="80"/>
        <end position="102"/>
    </location>
</feature>
<organism evidence="2 3">
    <name type="scientific">Dawidia soli</name>
    <dbReference type="NCBI Taxonomy" id="2782352"/>
    <lineage>
        <taxon>Bacteria</taxon>
        <taxon>Pseudomonadati</taxon>
        <taxon>Bacteroidota</taxon>
        <taxon>Cytophagia</taxon>
        <taxon>Cytophagales</taxon>
        <taxon>Chryseotaleaceae</taxon>
        <taxon>Dawidia</taxon>
    </lineage>
</organism>
<reference evidence="2 3" key="1">
    <citation type="submission" date="2021-05" db="EMBL/GenBank/DDBJ databases">
        <title>A Polyphasic approach of four new species of the genus Ohtaekwangia: Ohtaekwangia histidinii sp. nov., Ohtaekwangia cretensis sp. nov., Ohtaekwangia indiensis sp. nov., Ohtaekwangia reichenbachii sp. nov. from diverse environment.</title>
        <authorList>
            <person name="Octaviana S."/>
        </authorList>
    </citation>
    <scope>NUCLEOTIDE SEQUENCE [LARGE SCALE GENOMIC DNA]</scope>
    <source>
        <strain evidence="2 3">PWU37</strain>
    </source>
</reference>
<accession>A0AAP2D4H4</accession>
<evidence type="ECO:0000256" key="1">
    <source>
        <dbReference type="SAM" id="Phobius"/>
    </source>
</evidence>
<sequence>MKRINFYLFITALVVLDGVLLRSPNLLGKIGLIIYKYHYLRTFPKTLVTVSLVVGVAVALAEAVRFLVKRGMWKRPLGQVVLSLLLLAAVAMLVKTAVDFTAWSYSHTGLRFRLGAYLLPAILAVVFGYAWATLPVPHEPFPESPVMKQPTPSEPSDKTTL</sequence>
<keyword evidence="1" id="KW-0472">Membrane</keyword>
<proteinExistence type="predicted"/>
<name>A0AAP2D4H4_9BACT</name>
<dbReference type="RefSeq" id="WP_254088392.1">
    <property type="nucleotide sequence ID" value="NZ_JAHESC010000001.1"/>
</dbReference>